<evidence type="ECO:0000313" key="2">
    <source>
        <dbReference type="Proteomes" id="UP001595952"/>
    </source>
</evidence>
<dbReference type="RefSeq" id="WP_380062352.1">
    <property type="nucleotide sequence ID" value="NZ_JBHSEI010000010.1"/>
</dbReference>
<evidence type="ECO:0000313" key="1">
    <source>
        <dbReference type="EMBL" id="MFC4639359.1"/>
    </source>
</evidence>
<organism evidence="1 2">
    <name type="scientific">Deinococcus hohokamensis</name>
    <dbReference type="NCBI Taxonomy" id="309883"/>
    <lineage>
        <taxon>Bacteria</taxon>
        <taxon>Thermotogati</taxon>
        <taxon>Deinococcota</taxon>
        <taxon>Deinococci</taxon>
        <taxon>Deinococcales</taxon>
        <taxon>Deinococcaceae</taxon>
        <taxon>Deinococcus</taxon>
    </lineage>
</organism>
<dbReference type="EMBL" id="JBHSEI010000010">
    <property type="protein sequence ID" value="MFC4639359.1"/>
    <property type="molecule type" value="Genomic_DNA"/>
</dbReference>
<dbReference type="Proteomes" id="UP001595952">
    <property type="component" value="Unassembled WGS sequence"/>
</dbReference>
<protein>
    <submittedName>
        <fullName evidence="1">Uncharacterized protein</fullName>
    </submittedName>
</protein>
<name>A0ABV9IAK8_9DEIO</name>
<reference evidence="2" key="1">
    <citation type="journal article" date="2019" name="Int. J. Syst. Evol. Microbiol.">
        <title>The Global Catalogue of Microorganisms (GCM) 10K type strain sequencing project: providing services to taxonomists for standard genome sequencing and annotation.</title>
        <authorList>
            <consortium name="The Broad Institute Genomics Platform"/>
            <consortium name="The Broad Institute Genome Sequencing Center for Infectious Disease"/>
            <person name="Wu L."/>
            <person name="Ma J."/>
        </authorList>
    </citation>
    <scope>NUCLEOTIDE SEQUENCE [LARGE SCALE GENOMIC DNA]</scope>
    <source>
        <strain evidence="2">CCUG 55995</strain>
    </source>
</reference>
<accession>A0ABV9IAK8</accession>
<gene>
    <name evidence="1" type="ORF">ACFO0D_13540</name>
</gene>
<sequence length="254" mass="25345">MSTLRIPAGRAVLQGSALARPIDPSLASNRFAVAGALTAALGARVLGRRWAEALGVGGAAFLAWATARELDPDHPETAATALMLSAGVAWLGRSGHPVTGVGVLSGLRLLAGTVGRDPLPLDLAAVTVQAALMAGSGEQSSALLPALSGVLTPGSPAPWSVAGVLAPGVSRGAGTSVPAALLVLLALALSPVLTAPEAVQAGCDHPPRTIDPLRVQQARQAGAWTLLGGLMTGQTRSLVPLAAAALAVGRRRRP</sequence>
<keyword evidence="2" id="KW-1185">Reference proteome</keyword>
<comment type="caution">
    <text evidence="1">The sequence shown here is derived from an EMBL/GenBank/DDBJ whole genome shotgun (WGS) entry which is preliminary data.</text>
</comment>
<proteinExistence type="predicted"/>